<name>A0A9D1SBY6_9BACT</name>
<comment type="subcellular location">
    <subcellularLocation>
        <location evidence="1">Cell membrane</location>
        <topology evidence="1">Single-pass membrane protein</topology>
    </subcellularLocation>
    <subcellularLocation>
        <location evidence="7">Cell membrane</location>
        <topology evidence="7">Single-pass type II membrane protein</topology>
    </subcellularLocation>
</comment>
<evidence type="ECO:0000313" key="9">
    <source>
        <dbReference type="EMBL" id="HIU54784.1"/>
    </source>
</evidence>
<dbReference type="PANTHER" id="PTHR30558:SF3">
    <property type="entry name" value="BIOPOLYMER TRANSPORT PROTEIN EXBD-RELATED"/>
    <property type="match status" value="1"/>
</dbReference>
<evidence type="ECO:0000256" key="6">
    <source>
        <dbReference type="ARBA" id="ARBA00023136"/>
    </source>
</evidence>
<feature type="coiled-coil region" evidence="8">
    <location>
        <begin position="136"/>
        <end position="163"/>
    </location>
</feature>
<evidence type="ECO:0000256" key="5">
    <source>
        <dbReference type="ARBA" id="ARBA00022989"/>
    </source>
</evidence>
<evidence type="ECO:0000256" key="1">
    <source>
        <dbReference type="ARBA" id="ARBA00004162"/>
    </source>
</evidence>
<dbReference type="AlphaFoldDB" id="A0A9D1SBY6"/>
<accession>A0A9D1SBY6</accession>
<comment type="caution">
    <text evidence="9">The sequence shown here is derived from an EMBL/GenBank/DDBJ whole genome shotgun (WGS) entry which is preliminary data.</text>
</comment>
<keyword evidence="6" id="KW-0472">Membrane</keyword>
<evidence type="ECO:0000256" key="2">
    <source>
        <dbReference type="ARBA" id="ARBA00005811"/>
    </source>
</evidence>
<evidence type="ECO:0000256" key="7">
    <source>
        <dbReference type="RuleBase" id="RU003879"/>
    </source>
</evidence>
<dbReference type="Proteomes" id="UP000824112">
    <property type="component" value="Unassembled WGS sequence"/>
</dbReference>
<keyword evidence="7" id="KW-0653">Protein transport</keyword>
<protein>
    <submittedName>
        <fullName evidence="9">Biopolymer transporter ExbD</fullName>
    </submittedName>
</protein>
<gene>
    <name evidence="9" type="ORF">IAB03_03135</name>
</gene>
<proteinExistence type="inferred from homology"/>
<dbReference type="GO" id="GO:0005886">
    <property type="term" value="C:plasma membrane"/>
    <property type="evidence" value="ECO:0007669"/>
    <property type="project" value="UniProtKB-SubCell"/>
</dbReference>
<evidence type="ECO:0000256" key="8">
    <source>
        <dbReference type="SAM" id="Coils"/>
    </source>
</evidence>
<dbReference type="Pfam" id="PF02472">
    <property type="entry name" value="ExbD"/>
    <property type="match status" value="1"/>
</dbReference>
<keyword evidence="7" id="KW-0813">Transport</keyword>
<dbReference type="EMBL" id="DVNA01000070">
    <property type="protein sequence ID" value="HIU54784.1"/>
    <property type="molecule type" value="Genomic_DNA"/>
</dbReference>
<reference evidence="9" key="2">
    <citation type="journal article" date="2021" name="PeerJ">
        <title>Extensive microbial diversity within the chicken gut microbiome revealed by metagenomics and culture.</title>
        <authorList>
            <person name="Gilroy R."/>
            <person name="Ravi A."/>
            <person name="Getino M."/>
            <person name="Pursley I."/>
            <person name="Horton D.L."/>
            <person name="Alikhan N.F."/>
            <person name="Baker D."/>
            <person name="Gharbi K."/>
            <person name="Hall N."/>
            <person name="Watson M."/>
            <person name="Adriaenssens E.M."/>
            <person name="Foster-Nyarko E."/>
            <person name="Jarju S."/>
            <person name="Secka A."/>
            <person name="Antonio M."/>
            <person name="Oren A."/>
            <person name="Chaudhuri R.R."/>
            <person name="La Ragione R."/>
            <person name="Hildebrand F."/>
            <person name="Pallen M.J."/>
        </authorList>
    </citation>
    <scope>NUCLEOTIDE SEQUENCE</scope>
    <source>
        <strain evidence="9">CHK158-818</strain>
    </source>
</reference>
<organism evidence="9 10">
    <name type="scientific">Candidatus Gallibacteroides avistercoris</name>
    <dbReference type="NCBI Taxonomy" id="2840833"/>
    <lineage>
        <taxon>Bacteria</taxon>
        <taxon>Pseudomonadati</taxon>
        <taxon>Bacteroidota</taxon>
        <taxon>Bacteroidia</taxon>
        <taxon>Bacteroidales</taxon>
        <taxon>Bacteroidaceae</taxon>
        <taxon>Bacteroidaceae incertae sedis</taxon>
        <taxon>Candidatus Gallibacteroides</taxon>
    </lineage>
</organism>
<keyword evidence="4 7" id="KW-0812">Transmembrane</keyword>
<evidence type="ECO:0000313" key="10">
    <source>
        <dbReference type="Proteomes" id="UP000824112"/>
    </source>
</evidence>
<evidence type="ECO:0000256" key="3">
    <source>
        <dbReference type="ARBA" id="ARBA00022475"/>
    </source>
</evidence>
<keyword evidence="3" id="KW-1003">Cell membrane</keyword>
<keyword evidence="8" id="KW-0175">Coiled coil</keyword>
<reference evidence="9" key="1">
    <citation type="submission" date="2020-10" db="EMBL/GenBank/DDBJ databases">
        <authorList>
            <person name="Gilroy R."/>
        </authorList>
    </citation>
    <scope>NUCLEOTIDE SEQUENCE</scope>
    <source>
        <strain evidence="9">CHK158-818</strain>
    </source>
</reference>
<dbReference type="GO" id="GO:0022857">
    <property type="term" value="F:transmembrane transporter activity"/>
    <property type="evidence" value="ECO:0007669"/>
    <property type="project" value="InterPro"/>
</dbReference>
<keyword evidence="5" id="KW-1133">Transmembrane helix</keyword>
<comment type="similarity">
    <text evidence="2 7">Belongs to the ExbD/TolR family.</text>
</comment>
<evidence type="ECO:0000256" key="4">
    <source>
        <dbReference type="ARBA" id="ARBA00022692"/>
    </source>
</evidence>
<dbReference type="InterPro" id="IPR003400">
    <property type="entry name" value="ExbD"/>
</dbReference>
<dbReference type="GO" id="GO:0015031">
    <property type="term" value="P:protein transport"/>
    <property type="evidence" value="ECO:0007669"/>
    <property type="project" value="UniProtKB-KW"/>
</dbReference>
<sequence>MFQRRKRYVPGINSSSSADIAFLLLVFFLVTTSIDSDKGIQRRLPPPIESGEIKQKTDIEKRNLLEIYINHENRIMVREEEIPLRDLKEIVKEFIANPKDLPDLPEKENIEVPFFGIFPVTTKHIIALQNDVSTKYQAYINVQNELTAAYNELRNELAKQKFNKTFAELSDEGKKAILTIYPRRISEAEEIEYFSQSE</sequence>
<dbReference type="PANTHER" id="PTHR30558">
    <property type="entry name" value="EXBD MEMBRANE COMPONENT OF PMF-DRIVEN MACROMOLECULE IMPORT SYSTEM"/>
    <property type="match status" value="1"/>
</dbReference>